<keyword evidence="3 10" id="KW-0808">Transferase</keyword>
<dbReference type="AlphaFoldDB" id="A0A238Z9Z6"/>
<dbReference type="PANTHER" id="PTHR43867">
    <property type="entry name" value="CELLULOSE SYNTHASE CATALYTIC SUBUNIT A [UDP-FORMING]"/>
    <property type="match status" value="1"/>
</dbReference>
<evidence type="ECO:0000256" key="8">
    <source>
        <dbReference type="SAM" id="Phobius"/>
    </source>
</evidence>
<accession>A0A238Z9Z6</accession>
<feature type="transmembrane region" description="Helical" evidence="8">
    <location>
        <begin position="73"/>
        <end position="91"/>
    </location>
</feature>
<dbReference type="Pfam" id="PF13632">
    <property type="entry name" value="Glyco_trans_2_3"/>
    <property type="match status" value="1"/>
</dbReference>
<name>A0A238Z9Z6_9ACTN</name>
<keyword evidence="6 8" id="KW-0472">Membrane</keyword>
<dbReference type="GO" id="GO:0005886">
    <property type="term" value="C:plasma membrane"/>
    <property type="evidence" value="ECO:0007669"/>
    <property type="project" value="TreeGrafter"/>
</dbReference>
<dbReference type="PANTHER" id="PTHR43867:SF2">
    <property type="entry name" value="CELLULOSE SYNTHASE CATALYTIC SUBUNIT A [UDP-FORMING]"/>
    <property type="match status" value="1"/>
</dbReference>
<feature type="compositionally biased region" description="Basic and acidic residues" evidence="7">
    <location>
        <begin position="19"/>
        <end position="32"/>
    </location>
</feature>
<dbReference type="EMBL" id="FZOF01000001">
    <property type="protein sequence ID" value="SNR79902.1"/>
    <property type="molecule type" value="Genomic_DNA"/>
</dbReference>
<dbReference type="Proteomes" id="UP000198280">
    <property type="component" value="Unassembled WGS sequence"/>
</dbReference>
<feature type="transmembrane region" description="Helical" evidence="8">
    <location>
        <begin position="455"/>
        <end position="475"/>
    </location>
</feature>
<evidence type="ECO:0000256" key="7">
    <source>
        <dbReference type="SAM" id="MobiDB-lite"/>
    </source>
</evidence>
<evidence type="ECO:0000256" key="2">
    <source>
        <dbReference type="ARBA" id="ARBA00022676"/>
    </source>
</evidence>
<comment type="subcellular location">
    <subcellularLocation>
        <location evidence="1">Membrane</location>
        <topology evidence="1">Multi-pass membrane protein</topology>
    </subcellularLocation>
</comment>
<protein>
    <submittedName>
        <fullName evidence="10">Glycosyltransferase, catalytic subunit of cellulose synthase and poly-beta-1,6-N-acetylglucosamine synthase</fullName>
    </submittedName>
</protein>
<dbReference type="GO" id="GO:0016758">
    <property type="term" value="F:hexosyltransferase activity"/>
    <property type="evidence" value="ECO:0007669"/>
    <property type="project" value="TreeGrafter"/>
</dbReference>
<dbReference type="InterPro" id="IPR029044">
    <property type="entry name" value="Nucleotide-diphossugar_trans"/>
</dbReference>
<evidence type="ECO:0000313" key="10">
    <source>
        <dbReference type="EMBL" id="SNR79902.1"/>
    </source>
</evidence>
<gene>
    <name evidence="10" type="ORF">SAMN05216252_10196</name>
</gene>
<dbReference type="Gene3D" id="3.90.550.10">
    <property type="entry name" value="Spore Coat Polysaccharide Biosynthesis Protein SpsA, Chain A"/>
    <property type="match status" value="1"/>
</dbReference>
<keyword evidence="2" id="KW-0328">Glycosyltransferase</keyword>
<evidence type="ECO:0000256" key="4">
    <source>
        <dbReference type="ARBA" id="ARBA00022692"/>
    </source>
</evidence>
<evidence type="ECO:0000256" key="1">
    <source>
        <dbReference type="ARBA" id="ARBA00004141"/>
    </source>
</evidence>
<feature type="region of interest" description="Disordered" evidence="7">
    <location>
        <begin position="1"/>
        <end position="32"/>
    </location>
</feature>
<keyword evidence="4 8" id="KW-0812">Transmembrane</keyword>
<evidence type="ECO:0000256" key="5">
    <source>
        <dbReference type="ARBA" id="ARBA00022989"/>
    </source>
</evidence>
<keyword evidence="11" id="KW-1185">Reference proteome</keyword>
<dbReference type="InterPro" id="IPR001173">
    <property type="entry name" value="Glyco_trans_2-like"/>
</dbReference>
<dbReference type="InterPro" id="IPR050321">
    <property type="entry name" value="Glycosyltr_2/OpgH_subfam"/>
</dbReference>
<proteinExistence type="predicted"/>
<feature type="transmembrane region" description="Helical" evidence="8">
    <location>
        <begin position="487"/>
        <end position="509"/>
    </location>
</feature>
<evidence type="ECO:0000259" key="9">
    <source>
        <dbReference type="Pfam" id="PF13632"/>
    </source>
</evidence>
<organism evidence="10 11">
    <name type="scientific">Actinacidiphila glaucinigra</name>
    <dbReference type="NCBI Taxonomy" id="235986"/>
    <lineage>
        <taxon>Bacteria</taxon>
        <taxon>Bacillati</taxon>
        <taxon>Actinomycetota</taxon>
        <taxon>Actinomycetes</taxon>
        <taxon>Kitasatosporales</taxon>
        <taxon>Streptomycetaceae</taxon>
        <taxon>Actinacidiphila</taxon>
    </lineage>
</organism>
<feature type="transmembrane region" description="Helical" evidence="8">
    <location>
        <begin position="415"/>
        <end position="443"/>
    </location>
</feature>
<evidence type="ECO:0000313" key="11">
    <source>
        <dbReference type="Proteomes" id="UP000198280"/>
    </source>
</evidence>
<feature type="transmembrane region" description="Helical" evidence="8">
    <location>
        <begin position="559"/>
        <end position="579"/>
    </location>
</feature>
<sequence>MRKTPARPGGLVPSPATGDGDRPGTDPGAARRHDYARHGTLAGPLNDPPRPGVLYQVRYRSLMSREGHRVRTWLLLTAAPLASLGVLAWLLQPRHWATRAAVPQWAHVADVTVLVCLGLVALFRLVAVVSHAHATLVARDPVPVAPAPGTRVALLTSSAPGEESLVRVRAALEGAVRVRHDGPVDVWLLDEDDDPEVRRLCEAMGVRHFTRKGVERWNQPKGAFRAGARHGGHNAWLDAHGDDYEFTASIGTGRVPLPNYLERMLGYFHDPDVAFVVGPQVHGGHGSRGTAVTRAAESHRSLVDASAQRAANRYGSALFSGTTNVVRVSALRQAGGLYDSAAGDLATGLEIHGRRNPATGRKWRSVHTPDVVAVGEGPSSWSGFFDQQRRRSRGTCEAVLRQFWKAPWKLRPGSLLTYTLAAAHYPLAGLGWLLTALACVLFAGLGASVAPVDPAVWLTLHGTAVAFRVALCLGNRGRNVSPHRPRGSFGVAGTVMSAVASPLYVLALVTTPLRRTPGPVAAGDPARPDRLATFRVHLLWAALFAGSLLASLRLGHTHAAMLTWAAIALLTALVPLLVWRCSVLRRQVAGALSARRAPTTRGRHRAPRQRASTRIAAVRRHLARR</sequence>
<keyword evidence="5 8" id="KW-1133">Transmembrane helix</keyword>
<evidence type="ECO:0000256" key="6">
    <source>
        <dbReference type="ARBA" id="ARBA00023136"/>
    </source>
</evidence>
<feature type="domain" description="Glycosyltransferase 2-like" evidence="9">
    <location>
        <begin position="256"/>
        <end position="443"/>
    </location>
</feature>
<feature type="transmembrane region" description="Helical" evidence="8">
    <location>
        <begin position="111"/>
        <end position="129"/>
    </location>
</feature>
<evidence type="ECO:0000256" key="3">
    <source>
        <dbReference type="ARBA" id="ARBA00022679"/>
    </source>
</evidence>
<reference evidence="10 11" key="1">
    <citation type="submission" date="2017-06" db="EMBL/GenBank/DDBJ databases">
        <authorList>
            <person name="Kim H.J."/>
            <person name="Triplett B.A."/>
        </authorList>
    </citation>
    <scope>NUCLEOTIDE SEQUENCE [LARGE SCALE GENOMIC DNA]</scope>
    <source>
        <strain evidence="10 11">CGMCC 4.1858</strain>
    </source>
</reference>
<dbReference type="SUPFAM" id="SSF53448">
    <property type="entry name" value="Nucleotide-diphospho-sugar transferases"/>
    <property type="match status" value="1"/>
</dbReference>
<dbReference type="OrthoDB" id="9806824at2"/>